<dbReference type="Pfam" id="PF01261">
    <property type="entry name" value="AP_endonuc_2"/>
    <property type="match status" value="1"/>
</dbReference>
<gene>
    <name evidence="2" type="ORF">LTR91_023305</name>
</gene>
<evidence type="ECO:0000313" key="2">
    <source>
        <dbReference type="EMBL" id="KAK0954443.1"/>
    </source>
</evidence>
<organism evidence="2 3">
    <name type="scientific">Friedmanniomyces endolithicus</name>
    <dbReference type="NCBI Taxonomy" id="329885"/>
    <lineage>
        <taxon>Eukaryota</taxon>
        <taxon>Fungi</taxon>
        <taxon>Dikarya</taxon>
        <taxon>Ascomycota</taxon>
        <taxon>Pezizomycotina</taxon>
        <taxon>Dothideomycetes</taxon>
        <taxon>Dothideomycetidae</taxon>
        <taxon>Mycosphaerellales</taxon>
        <taxon>Teratosphaeriaceae</taxon>
        <taxon>Friedmanniomyces</taxon>
    </lineage>
</organism>
<dbReference type="InterPro" id="IPR013022">
    <property type="entry name" value="Xyl_isomerase-like_TIM-brl"/>
</dbReference>
<dbReference type="Gene3D" id="3.20.20.150">
    <property type="entry name" value="Divalent-metal-dependent TIM barrel enzymes"/>
    <property type="match status" value="1"/>
</dbReference>
<dbReference type="InterPro" id="IPR036237">
    <property type="entry name" value="Xyl_isomerase-like_sf"/>
</dbReference>
<reference evidence="2" key="1">
    <citation type="submission" date="2023-06" db="EMBL/GenBank/DDBJ databases">
        <title>Black Yeasts Isolated from many extreme environments.</title>
        <authorList>
            <person name="Coleine C."/>
            <person name="Stajich J.E."/>
            <person name="Selbmann L."/>
        </authorList>
    </citation>
    <scope>NUCLEOTIDE SEQUENCE</scope>
    <source>
        <strain evidence="2">CCFEE 5200</strain>
    </source>
</reference>
<feature type="domain" description="Xylose isomerase-like TIM barrel" evidence="1">
    <location>
        <begin position="55"/>
        <end position="357"/>
    </location>
</feature>
<dbReference type="Proteomes" id="UP001175353">
    <property type="component" value="Unassembled WGS sequence"/>
</dbReference>
<dbReference type="SUPFAM" id="SSF51658">
    <property type="entry name" value="Xylose isomerase-like"/>
    <property type="match status" value="1"/>
</dbReference>
<sequence length="538" mass="60155">MPDARFEAFLLSLGTPAPPATSTTTTTMDNLDKLPLSYATVSIGYNDSHTLPEKLDAIAAAGFQAIELGFPDLLTFANQHLRPSKPQDGQDEITAYDYDNLCTAARHVKSMCEARSLKILMLQPFSNFEGWAAGSEERADAWKRAEGWMHIMEAAGTDMLQVGSSDSPAEKIGMDRGRFVKDLQELADMLAEKGMKVAYENWCWSTHAPTWEDVWDICQKVDRENFGLCLDTFQSAGYEWGDPTTDSGMVEDGRSKEQVERDWQASCSRLAKTVPKEKVYLLQISDAYRTKPGPLSKNDIDGLRSRGFWSHAYRPLPFEGYLPIVDFAKAVAETGFRGWWSYEIFDAGADGKGKEYDMGQFAKEAMDCQKKLVEACAKVDINATTGTAGVRAILFQHRLCIHTTVKRMYTMLQVRKLAVWRQYFCGWLLAAPTHSPLILDPLTPWTTQQFHEAGASVISVHLPINEPMMYPQGGDVVRIRCGNTELTGLVDRLASDSESYTSKTVLQRCGTLRHLFVMLSPMILSMARARLDQVRSTA</sequence>
<comment type="caution">
    <text evidence="2">The sequence shown here is derived from an EMBL/GenBank/DDBJ whole genome shotgun (WGS) entry which is preliminary data.</text>
</comment>
<accession>A0AAN6H414</accession>
<dbReference type="InterPro" id="IPR050312">
    <property type="entry name" value="IolE/XylAMocC-like"/>
</dbReference>
<evidence type="ECO:0000259" key="1">
    <source>
        <dbReference type="Pfam" id="PF01261"/>
    </source>
</evidence>
<dbReference type="PANTHER" id="PTHR12110:SF56">
    <property type="entry name" value="DEHYDRATASE, PUTATIVE (AFU_ORTHOLOGUE AFUA_6G08740)-RELATED"/>
    <property type="match status" value="1"/>
</dbReference>
<dbReference type="EMBL" id="JAUJLE010000505">
    <property type="protein sequence ID" value="KAK0954443.1"/>
    <property type="molecule type" value="Genomic_DNA"/>
</dbReference>
<protein>
    <recommendedName>
        <fullName evidence="1">Xylose isomerase-like TIM barrel domain-containing protein</fullName>
    </recommendedName>
</protein>
<name>A0AAN6H414_9PEZI</name>
<keyword evidence="3" id="KW-1185">Reference proteome</keyword>
<proteinExistence type="predicted"/>
<dbReference type="PANTHER" id="PTHR12110">
    <property type="entry name" value="HYDROXYPYRUVATE ISOMERASE"/>
    <property type="match status" value="1"/>
</dbReference>
<dbReference type="AlphaFoldDB" id="A0AAN6H414"/>
<evidence type="ECO:0000313" key="3">
    <source>
        <dbReference type="Proteomes" id="UP001175353"/>
    </source>
</evidence>